<feature type="compositionally biased region" description="Low complexity" evidence="1">
    <location>
        <begin position="52"/>
        <end position="69"/>
    </location>
</feature>
<dbReference type="AlphaFoldDB" id="A0A2N6T5L5"/>
<dbReference type="RefSeq" id="WP_146014948.1">
    <property type="nucleotide sequence ID" value="NZ_PNHG01000005.1"/>
</dbReference>
<gene>
    <name evidence="4" type="ORF">CJ203_04700</name>
</gene>
<accession>A0A2N6T5L5</accession>
<name>A0A2N6T5L5_9CORY</name>
<dbReference type="InterPro" id="IPR041033">
    <property type="entry name" value="SpaA_PFL_dom_1"/>
</dbReference>
<evidence type="ECO:0000313" key="4">
    <source>
        <dbReference type="EMBL" id="PMC64609.1"/>
    </source>
</evidence>
<dbReference type="InterPro" id="IPR013783">
    <property type="entry name" value="Ig-like_fold"/>
</dbReference>
<protein>
    <recommendedName>
        <fullName evidence="3">SpaA-like prealbumin fold domain-containing protein</fullName>
    </recommendedName>
</protein>
<proteinExistence type="predicted"/>
<dbReference type="GO" id="GO:0005975">
    <property type="term" value="P:carbohydrate metabolic process"/>
    <property type="evidence" value="ECO:0007669"/>
    <property type="project" value="UniProtKB-ARBA"/>
</dbReference>
<evidence type="ECO:0000256" key="2">
    <source>
        <dbReference type="SAM" id="Phobius"/>
    </source>
</evidence>
<keyword evidence="2" id="KW-1133">Transmembrane helix</keyword>
<dbReference type="Pfam" id="PF17802">
    <property type="entry name" value="SpaA"/>
    <property type="match status" value="1"/>
</dbReference>
<evidence type="ECO:0000259" key="3">
    <source>
        <dbReference type="Pfam" id="PF17802"/>
    </source>
</evidence>
<evidence type="ECO:0000313" key="5">
    <source>
        <dbReference type="Proteomes" id="UP000235836"/>
    </source>
</evidence>
<reference evidence="4 5" key="1">
    <citation type="submission" date="2017-09" db="EMBL/GenBank/DDBJ databases">
        <title>Bacterial strain isolated from the female urinary microbiota.</title>
        <authorList>
            <person name="Thomas-White K."/>
            <person name="Kumar N."/>
            <person name="Forster S."/>
            <person name="Putonti C."/>
            <person name="Lawley T."/>
            <person name="Wolfe A.J."/>
        </authorList>
    </citation>
    <scope>NUCLEOTIDE SEQUENCE [LARGE SCALE GENOMIC DNA]</scope>
    <source>
        <strain evidence="4 5">UMB0792</strain>
    </source>
</reference>
<evidence type="ECO:0000256" key="1">
    <source>
        <dbReference type="SAM" id="MobiDB-lite"/>
    </source>
</evidence>
<feature type="domain" description="SpaA-like prealbumin fold" evidence="3">
    <location>
        <begin position="871"/>
        <end position="943"/>
    </location>
</feature>
<feature type="transmembrane region" description="Helical" evidence="2">
    <location>
        <begin position="1005"/>
        <end position="1026"/>
    </location>
</feature>
<keyword evidence="2" id="KW-0472">Membrane</keyword>
<comment type="caution">
    <text evidence="4">The sequence shown here is derived from an EMBL/GenBank/DDBJ whole genome shotgun (WGS) entry which is preliminary data.</text>
</comment>
<dbReference type="SUPFAM" id="SSF63825">
    <property type="entry name" value="YWTD domain"/>
    <property type="match status" value="1"/>
</dbReference>
<feature type="transmembrane region" description="Helical" evidence="2">
    <location>
        <begin position="12"/>
        <end position="32"/>
    </location>
</feature>
<dbReference type="Gene3D" id="2.60.40.10">
    <property type="entry name" value="Immunoglobulins"/>
    <property type="match status" value="1"/>
</dbReference>
<dbReference type="EMBL" id="PNHG01000005">
    <property type="protein sequence ID" value="PMC64609.1"/>
    <property type="molecule type" value="Genomic_DNA"/>
</dbReference>
<sequence length="1036" mass="112399">MTQRSHTRVRGLLWSISTVGVLLIGGVAPAALSQNVTATDAVEAPASQAIATSQSNAAPTAPAATGNNSVKKTDTQDGDIVVPNPGTLGIQDKVADALKSAPSGKFIMVPKGTGDQGDLYTLAVKESAATLGQGKYIRLVRKDSGAPVGVREARINETLVGLSKSEDQQDRQILSLERPATVADPNIIEVDIEVAPGSDITEQSWSLETSNEKLENAQKNSQMMLRSQDRTPNESEFPENFAQLEKIEEFIGGPTDFNNFSIGKNPSFVLTEAVPEEDDGKVAIMRFTFKVDGLSALHGPFASLKFNPRGWFNLAKGATLEGLPYLWLNDNKETNPEKSLSEQTKNGRAWVRHSVDKKTGEDEWYSTHFAIPGNRPQIKNGDTFTVRYKLTRDYEAKVDSGLSGTPTSHTYWVNTDDEFTRYDFSDDFKTIKVGRQFPAQKKYGDIAVTPDGNYLYAVEFVGSFGSWVMDKYDARTGALIGRSSFRLGALQAGDGDGGAQLNALTFDHDGKLIFSTPKQNNIWKMDPSCVKDPALKSTCELGKDIEKLDLKWPTVPGGWFGTERQLTSAGDFIVGPDGSLFGAGTTDAANSQSPSMLVHWPAKEPGNPAAGRAEEGIVIGQLPRPTYGMGRFGDFILSTQTNATHTTRANSGLVWSQIVPDGKGGYTVEGEPLDATVESTAYGIFKPGESLWGATSVYDAGPYNEVILKIEKEVVGKRLDPNDQFELGAFLEKSPFTNSRSYSMPPVFAATPETGLQKEVSYNFVKPGLEYGIFEGFRTKTPEGERKSMSKENAEKYRASLKCVEGDNWDKGDKVVPTAALSGLTDRSDRESKLTIPTTPGLKAVTCRFINSTKEPLPSLALFKMADKDGRGNYEKLDGAQFALYEKDEKAPNGRGNKVQDITPNPEKGYSVDELEFDKRYILVETTAPAGYHLITEPIEFMFVRGADGKAQLKLLSQPTTGGVVLAPDDPHAQKVTDSDNENGAAITVVNVEEPVLPETGGPGLYRQGALGLMVLALGGLVMAYVSQGSRRRLLT</sequence>
<feature type="region of interest" description="Disordered" evidence="1">
    <location>
        <begin position="52"/>
        <end position="80"/>
    </location>
</feature>
<organism evidence="4 5">
    <name type="scientific">Corynebacterium tuscaniense</name>
    <dbReference type="NCBI Taxonomy" id="302449"/>
    <lineage>
        <taxon>Bacteria</taxon>
        <taxon>Bacillati</taxon>
        <taxon>Actinomycetota</taxon>
        <taxon>Actinomycetes</taxon>
        <taxon>Mycobacteriales</taxon>
        <taxon>Corynebacteriaceae</taxon>
        <taxon>Corynebacterium</taxon>
    </lineage>
</organism>
<dbReference type="Proteomes" id="UP000235836">
    <property type="component" value="Unassembled WGS sequence"/>
</dbReference>
<keyword evidence="5" id="KW-1185">Reference proteome</keyword>
<keyword evidence="2" id="KW-0812">Transmembrane</keyword>